<keyword evidence="21" id="KW-1185">Reference proteome</keyword>
<keyword evidence="7 17" id="KW-0067">ATP-binding</keyword>
<comment type="catalytic activity">
    <reaction evidence="15 17 19">
        <text>(6S)-NADHX + ADP = AMP + phosphate + NADH + H(+)</text>
        <dbReference type="Rhea" id="RHEA:32223"/>
        <dbReference type="ChEBI" id="CHEBI:15378"/>
        <dbReference type="ChEBI" id="CHEBI:43474"/>
        <dbReference type="ChEBI" id="CHEBI:57945"/>
        <dbReference type="ChEBI" id="CHEBI:64074"/>
        <dbReference type="ChEBI" id="CHEBI:456215"/>
        <dbReference type="ChEBI" id="CHEBI:456216"/>
        <dbReference type="EC" id="4.2.1.136"/>
    </reaction>
</comment>
<dbReference type="PIRSF" id="PIRSF017184">
    <property type="entry name" value="Nnr"/>
    <property type="match status" value="1"/>
</dbReference>
<keyword evidence="5 18" id="KW-0479">Metal-binding</keyword>
<comment type="caution">
    <text evidence="18">Lacks conserved residue(s) required for the propagation of feature annotation.</text>
</comment>
<comment type="similarity">
    <text evidence="3 19">In the N-terminal section; belongs to the NnrE/AIBP family.</text>
</comment>
<comment type="similarity">
    <text evidence="4 19">In the C-terminal section; belongs to the NnrD/CARKD family.</text>
</comment>
<dbReference type="SUPFAM" id="SSF53613">
    <property type="entry name" value="Ribokinase-like"/>
    <property type="match status" value="1"/>
</dbReference>
<dbReference type="InterPro" id="IPR000631">
    <property type="entry name" value="CARKD"/>
</dbReference>
<keyword evidence="10 17" id="KW-0520">NAD</keyword>
<feature type="binding site" evidence="17">
    <location>
        <position position="420"/>
    </location>
    <ligand>
        <name>(6S)-NADPHX</name>
        <dbReference type="ChEBI" id="CHEBI:64076"/>
    </ligand>
</feature>
<dbReference type="GO" id="GO:0110051">
    <property type="term" value="P:metabolite repair"/>
    <property type="evidence" value="ECO:0007669"/>
    <property type="project" value="TreeGrafter"/>
</dbReference>
<feature type="binding site" evidence="17">
    <location>
        <position position="356"/>
    </location>
    <ligand>
        <name>(6S)-NADPHX</name>
        <dbReference type="ChEBI" id="CHEBI:64076"/>
    </ligand>
</feature>
<protein>
    <recommendedName>
        <fullName evidence="19">Bifunctional NAD(P)H-hydrate repair enzyme</fullName>
    </recommendedName>
    <alternativeName>
        <fullName evidence="19">Nicotinamide nucleotide repair protein</fullName>
    </alternativeName>
    <domain>
        <recommendedName>
            <fullName evidence="19">ADP-dependent (S)-NAD(P)H-hydrate dehydratase</fullName>
            <ecNumber evidence="19">4.2.1.136</ecNumber>
        </recommendedName>
        <alternativeName>
            <fullName evidence="19">ADP-dependent NAD(P)HX dehydratase</fullName>
        </alternativeName>
    </domain>
    <domain>
        <recommendedName>
            <fullName evidence="19">NAD(P)H-hydrate epimerase</fullName>
            <ecNumber evidence="19">5.1.99.6</ecNumber>
        </recommendedName>
    </domain>
</protein>
<feature type="binding site" evidence="18">
    <location>
        <begin position="128"/>
        <end position="134"/>
    </location>
    <ligand>
        <name>(6S)-NADPHX</name>
        <dbReference type="ChEBI" id="CHEBI:64076"/>
    </ligand>
</feature>
<keyword evidence="9 18" id="KW-0630">Potassium</keyword>
<dbReference type="InterPro" id="IPR004443">
    <property type="entry name" value="YjeF_N_dom"/>
</dbReference>
<dbReference type="HAMAP" id="MF_01966">
    <property type="entry name" value="NADHX_epimerase"/>
    <property type="match status" value="1"/>
</dbReference>
<dbReference type="NCBIfam" id="TIGR00196">
    <property type="entry name" value="yjeF_cterm"/>
    <property type="match status" value="1"/>
</dbReference>
<dbReference type="GO" id="GO:0046872">
    <property type="term" value="F:metal ion binding"/>
    <property type="evidence" value="ECO:0007669"/>
    <property type="project" value="UniProtKB-UniRule"/>
</dbReference>
<comment type="function">
    <text evidence="17">Catalyzes the dehydration of the S-form of NAD(P)HX at the expense of ADP, which is converted to AMP. Together with NAD(P)HX epimerase, which catalyzes the epimerization of the S- and R-forms, the enzyme allows the repair of both epimers of NAD(P)HX, a damaged form of NAD(P)H that is a result of enzymatic or heat-dependent hydration.</text>
</comment>
<dbReference type="GO" id="GO:0046496">
    <property type="term" value="P:nicotinamide nucleotide metabolic process"/>
    <property type="evidence" value="ECO:0007669"/>
    <property type="project" value="UniProtKB-UniRule"/>
</dbReference>
<evidence type="ECO:0000256" key="6">
    <source>
        <dbReference type="ARBA" id="ARBA00022741"/>
    </source>
</evidence>
<dbReference type="Gene3D" id="3.40.50.10260">
    <property type="entry name" value="YjeF N-terminal domain"/>
    <property type="match status" value="1"/>
</dbReference>
<dbReference type="PANTHER" id="PTHR12592:SF0">
    <property type="entry name" value="ATP-DEPENDENT (S)-NAD(P)H-HYDRATE DEHYDRATASE"/>
    <property type="match status" value="1"/>
</dbReference>
<evidence type="ECO:0000256" key="15">
    <source>
        <dbReference type="ARBA" id="ARBA00048238"/>
    </source>
</evidence>
<evidence type="ECO:0000256" key="3">
    <source>
        <dbReference type="ARBA" id="ARBA00006001"/>
    </source>
</evidence>
<dbReference type="GO" id="GO:0052856">
    <property type="term" value="F:NAD(P)HX epimerase activity"/>
    <property type="evidence" value="ECO:0007669"/>
    <property type="project" value="UniProtKB-UniRule"/>
</dbReference>
<evidence type="ECO:0000313" key="20">
    <source>
        <dbReference type="EMBL" id="PXY32229.1"/>
    </source>
</evidence>
<feature type="binding site" evidence="18">
    <location>
        <position position="63"/>
    </location>
    <ligand>
        <name>K(+)</name>
        <dbReference type="ChEBI" id="CHEBI:29103"/>
    </ligand>
</feature>
<comment type="similarity">
    <text evidence="17">Belongs to the NnrD/CARKD family.</text>
</comment>
<feature type="binding site" evidence="17">
    <location>
        <position position="251"/>
    </location>
    <ligand>
        <name>(6S)-NADPHX</name>
        <dbReference type="ChEBI" id="CHEBI:64076"/>
    </ligand>
</feature>
<evidence type="ECO:0000256" key="1">
    <source>
        <dbReference type="ARBA" id="ARBA00000013"/>
    </source>
</evidence>
<comment type="cofactor">
    <cofactor evidence="18 19">
        <name>K(+)</name>
        <dbReference type="ChEBI" id="CHEBI:29103"/>
    </cofactor>
    <text evidence="18 19">Binds 1 potassium ion per subunit.</text>
</comment>
<dbReference type="InterPro" id="IPR036652">
    <property type="entry name" value="YjeF_N_dom_sf"/>
</dbReference>
<comment type="catalytic activity">
    <reaction evidence="16 17 19">
        <text>(6S)-NADPHX + ADP = AMP + phosphate + NADPH + H(+)</text>
        <dbReference type="Rhea" id="RHEA:32235"/>
        <dbReference type="ChEBI" id="CHEBI:15378"/>
        <dbReference type="ChEBI" id="CHEBI:43474"/>
        <dbReference type="ChEBI" id="CHEBI:57783"/>
        <dbReference type="ChEBI" id="CHEBI:64076"/>
        <dbReference type="ChEBI" id="CHEBI:456215"/>
        <dbReference type="ChEBI" id="CHEBI:456216"/>
        <dbReference type="EC" id="4.2.1.136"/>
    </reaction>
</comment>
<evidence type="ECO:0000256" key="18">
    <source>
        <dbReference type="HAMAP-Rule" id="MF_01966"/>
    </source>
</evidence>
<feature type="binding site" evidence="18">
    <location>
        <position position="124"/>
    </location>
    <ligand>
        <name>K(+)</name>
        <dbReference type="ChEBI" id="CHEBI:29103"/>
    </ligand>
</feature>
<reference evidence="20 21" key="1">
    <citation type="submission" date="2016-07" db="EMBL/GenBank/DDBJ databases">
        <title>Draft genome sequence of Prauserella muralis DSM 45305, isolated from a mould-covered wall in an indoor environment.</title>
        <authorList>
            <person name="Ruckert C."/>
            <person name="Albersmeier A."/>
            <person name="Jiang C.-L."/>
            <person name="Jiang Y."/>
            <person name="Kalinowski J."/>
            <person name="Schneider O."/>
            <person name="Winkler A."/>
            <person name="Zotchev S.B."/>
        </authorList>
    </citation>
    <scope>NUCLEOTIDE SEQUENCE [LARGE SCALE GENOMIC DNA]</scope>
    <source>
        <strain evidence="20 21">DSM 45305</strain>
    </source>
</reference>
<keyword evidence="12 17" id="KW-0456">Lyase</keyword>
<comment type="similarity">
    <text evidence="18">Belongs to the NnrE/AIBP family.</text>
</comment>
<dbReference type="GO" id="GO:0005524">
    <property type="term" value="F:ATP binding"/>
    <property type="evidence" value="ECO:0007669"/>
    <property type="project" value="UniProtKB-UniRule"/>
</dbReference>
<dbReference type="Gene3D" id="3.40.1190.20">
    <property type="match status" value="1"/>
</dbReference>
<evidence type="ECO:0000256" key="9">
    <source>
        <dbReference type="ARBA" id="ARBA00022958"/>
    </source>
</evidence>
<evidence type="ECO:0000256" key="13">
    <source>
        <dbReference type="ARBA" id="ARBA00023268"/>
    </source>
</evidence>
<feature type="binding site" evidence="18">
    <location>
        <position position="157"/>
    </location>
    <ligand>
        <name>K(+)</name>
        <dbReference type="ChEBI" id="CHEBI:29103"/>
    </ligand>
</feature>
<dbReference type="PANTHER" id="PTHR12592">
    <property type="entry name" value="ATP-DEPENDENT (S)-NAD(P)H-HYDRATE DEHYDRATASE FAMILY MEMBER"/>
    <property type="match status" value="1"/>
</dbReference>
<evidence type="ECO:0000256" key="17">
    <source>
        <dbReference type="HAMAP-Rule" id="MF_01965"/>
    </source>
</evidence>
<accession>A0A2V4BDU1</accession>
<dbReference type="Proteomes" id="UP000249915">
    <property type="component" value="Unassembled WGS sequence"/>
</dbReference>
<evidence type="ECO:0000256" key="7">
    <source>
        <dbReference type="ARBA" id="ARBA00022840"/>
    </source>
</evidence>
<keyword evidence="13" id="KW-0511">Multifunctional enzyme</keyword>
<feature type="binding site" evidence="17">
    <location>
        <position position="304"/>
    </location>
    <ligand>
        <name>(6S)-NADPHX</name>
        <dbReference type="ChEBI" id="CHEBI:64076"/>
    </ligand>
</feature>
<feature type="binding site" evidence="17">
    <location>
        <begin position="390"/>
        <end position="394"/>
    </location>
    <ligand>
        <name>AMP</name>
        <dbReference type="ChEBI" id="CHEBI:456215"/>
    </ligand>
</feature>
<keyword evidence="6 17" id="KW-0547">Nucleotide-binding</keyword>
<comment type="catalytic activity">
    <reaction evidence="2 18 19">
        <text>(6R)-NADPHX = (6S)-NADPHX</text>
        <dbReference type="Rhea" id="RHEA:32227"/>
        <dbReference type="ChEBI" id="CHEBI:64076"/>
        <dbReference type="ChEBI" id="CHEBI:64077"/>
        <dbReference type="EC" id="5.1.99.6"/>
    </reaction>
</comment>
<comment type="catalytic activity">
    <reaction evidence="1 18 19">
        <text>(6R)-NADHX = (6S)-NADHX</text>
        <dbReference type="Rhea" id="RHEA:32215"/>
        <dbReference type="ChEBI" id="CHEBI:64074"/>
        <dbReference type="ChEBI" id="CHEBI:64075"/>
        <dbReference type="EC" id="5.1.99.6"/>
    </reaction>
</comment>
<evidence type="ECO:0000313" key="21">
    <source>
        <dbReference type="Proteomes" id="UP000249915"/>
    </source>
</evidence>
<comment type="caution">
    <text evidence="20">The sequence shown here is derived from an EMBL/GenBank/DDBJ whole genome shotgun (WGS) entry which is preliminary data.</text>
</comment>
<evidence type="ECO:0000256" key="16">
    <source>
        <dbReference type="ARBA" id="ARBA00049209"/>
    </source>
</evidence>
<dbReference type="OrthoDB" id="9806925at2"/>
<keyword evidence="8 17" id="KW-0521">NADP</keyword>
<dbReference type="NCBIfam" id="TIGR00197">
    <property type="entry name" value="yjeF_nterm"/>
    <property type="match status" value="1"/>
</dbReference>
<dbReference type="EC" id="4.2.1.136" evidence="19"/>
<dbReference type="SUPFAM" id="SSF64153">
    <property type="entry name" value="YjeF N-terminal domain-like"/>
    <property type="match status" value="1"/>
</dbReference>
<organism evidence="20 21">
    <name type="scientific">Prauserella muralis</name>
    <dbReference type="NCBI Taxonomy" id="588067"/>
    <lineage>
        <taxon>Bacteria</taxon>
        <taxon>Bacillati</taxon>
        <taxon>Actinomycetota</taxon>
        <taxon>Actinomycetes</taxon>
        <taxon>Pseudonocardiales</taxon>
        <taxon>Pseudonocardiaceae</taxon>
        <taxon>Prauserella</taxon>
    </lineage>
</organism>
<evidence type="ECO:0000256" key="11">
    <source>
        <dbReference type="ARBA" id="ARBA00023235"/>
    </source>
</evidence>
<evidence type="ECO:0000256" key="19">
    <source>
        <dbReference type="PIRNR" id="PIRNR017184"/>
    </source>
</evidence>
<dbReference type="HAMAP" id="MF_01965">
    <property type="entry name" value="NADHX_dehydratase"/>
    <property type="match status" value="1"/>
</dbReference>
<dbReference type="EMBL" id="MASW01000001">
    <property type="protein sequence ID" value="PXY32229.1"/>
    <property type="molecule type" value="Genomic_DNA"/>
</dbReference>
<evidence type="ECO:0000256" key="5">
    <source>
        <dbReference type="ARBA" id="ARBA00022723"/>
    </source>
</evidence>
<sequence>MRGIWTTDHVRAAEARLLAATPEGALMRRAAYGVSVRAAELLAEHTGAVVGRRVVLLVGAGNNGGDALWAGAFLRRRGVGVTAVLLKPEKAHPAGLAALTRAGGRAVAPEQGPQWIAKADLVIDGIVGISAKGPLRADAAELVAQVDAPVLAVDLPSGVEPDTGWVEGPAVQATATVTFGAHKPVHVLNPERCGDVTLVDIGLGGELGEADLLQLDPADVAAAWPLPGPADNKYTQGVTGVAAGSSAYPGAAVLAAAAAVRATSGMVRYAGHAADVVRWHWPEVVATGSIFDAGRVQAWVVGPGIGTGRDGKDVLAHALGQGVPVCADADAITLIAQHPDVLDARDPETPLVLTPHDGEFERLTGARPGADRVSAARAAARRFDAVVLLKGHTTIVAHPDGRALVNAARGSWLATAGSGDVLSGLTGSLLASGLDPWLAAGVAADVHSRAGQLAAGGVPVSASGVLAAVPDAVRQARSLAR</sequence>
<dbReference type="PROSITE" id="PS51385">
    <property type="entry name" value="YJEF_N"/>
    <property type="match status" value="1"/>
</dbReference>
<evidence type="ECO:0000256" key="2">
    <source>
        <dbReference type="ARBA" id="ARBA00000909"/>
    </source>
</evidence>
<feature type="binding site" evidence="18">
    <location>
        <position position="154"/>
    </location>
    <ligand>
        <name>(6S)-NADPHX</name>
        <dbReference type="ChEBI" id="CHEBI:64076"/>
    </ligand>
</feature>
<dbReference type="AlphaFoldDB" id="A0A2V4BDU1"/>
<evidence type="ECO:0000256" key="4">
    <source>
        <dbReference type="ARBA" id="ARBA00009524"/>
    </source>
</evidence>
<dbReference type="Pfam" id="PF03853">
    <property type="entry name" value="YjeF_N"/>
    <property type="match status" value="1"/>
</dbReference>
<dbReference type="RefSeq" id="WP_112280266.1">
    <property type="nucleotide sequence ID" value="NZ_MASW01000001.1"/>
</dbReference>
<dbReference type="InterPro" id="IPR030677">
    <property type="entry name" value="Nnr"/>
</dbReference>
<dbReference type="InterPro" id="IPR029056">
    <property type="entry name" value="Ribokinase-like"/>
</dbReference>
<gene>
    <name evidence="17" type="primary">nnrD</name>
    <name evidence="18" type="synonym">nnrE</name>
    <name evidence="20" type="ORF">BAY60_08050</name>
</gene>
<comment type="function">
    <text evidence="14 19">Bifunctional enzyme that catalyzes the epimerization of the S- and R-forms of NAD(P)HX and the dehydration of the S-form of NAD(P)HX at the expense of ADP, which is converted to AMP. This allows the repair of both epimers of NAD(P)HX, a damaged form of NAD(P)H that is a result of enzymatic or heat-dependent hydration.</text>
</comment>
<feature type="binding site" evidence="18">
    <location>
        <begin position="62"/>
        <end position="66"/>
    </location>
    <ligand>
        <name>(6S)-NADPHX</name>
        <dbReference type="ChEBI" id="CHEBI:64076"/>
    </ligand>
</feature>
<dbReference type="Pfam" id="PF01256">
    <property type="entry name" value="Carb_kinase"/>
    <property type="match status" value="1"/>
</dbReference>
<comment type="cofactor">
    <cofactor evidence="17">
        <name>Mg(2+)</name>
        <dbReference type="ChEBI" id="CHEBI:18420"/>
    </cofactor>
</comment>
<feature type="binding site" evidence="17">
    <location>
        <position position="419"/>
    </location>
    <ligand>
        <name>AMP</name>
        <dbReference type="ChEBI" id="CHEBI:456215"/>
    </ligand>
</feature>
<dbReference type="GO" id="GO:0052855">
    <property type="term" value="F:ADP-dependent NAD(P)H-hydrate dehydratase activity"/>
    <property type="evidence" value="ECO:0007669"/>
    <property type="project" value="UniProtKB-UniRule"/>
</dbReference>
<dbReference type="FunFam" id="3.40.50.10260:FF:000008">
    <property type="entry name" value="Multifunctional fusion protein"/>
    <property type="match status" value="1"/>
</dbReference>
<dbReference type="CDD" id="cd01171">
    <property type="entry name" value="YXKO-related"/>
    <property type="match status" value="1"/>
</dbReference>
<evidence type="ECO:0000256" key="14">
    <source>
        <dbReference type="ARBA" id="ARBA00025153"/>
    </source>
</evidence>
<keyword evidence="11 18" id="KW-0413">Isomerase</keyword>
<dbReference type="EC" id="5.1.99.6" evidence="19"/>
<evidence type="ECO:0000256" key="8">
    <source>
        <dbReference type="ARBA" id="ARBA00022857"/>
    </source>
</evidence>
<name>A0A2V4BDU1_9PSEU</name>
<proteinExistence type="inferred from homology"/>
<comment type="subunit">
    <text evidence="17">Homotetramer.</text>
</comment>
<dbReference type="PROSITE" id="PS51383">
    <property type="entry name" value="YJEF_C_3"/>
    <property type="match status" value="1"/>
</dbReference>
<evidence type="ECO:0000256" key="12">
    <source>
        <dbReference type="ARBA" id="ARBA00023239"/>
    </source>
</evidence>
<evidence type="ECO:0000256" key="10">
    <source>
        <dbReference type="ARBA" id="ARBA00023027"/>
    </source>
</evidence>
<comment type="function">
    <text evidence="18">Catalyzes the epimerization of the S- and R-forms of NAD(P)HX, a damaged form of NAD(P)H that is a result of enzymatic or heat-dependent hydration. This is a prerequisite for the S-specific NAD(P)H-hydrate dehydratase to allow the repair of both epimers of NAD(P)HX.</text>
</comment>